<name>D8Q0Z9_SCHCM</name>
<dbReference type="OrthoDB" id="2886486at2759"/>
<dbReference type="InParanoid" id="D8Q0Z9"/>
<proteinExistence type="predicted"/>
<feature type="non-terminal residue" evidence="2">
    <location>
        <position position="938"/>
    </location>
</feature>
<evidence type="ECO:0000256" key="1">
    <source>
        <dbReference type="SAM" id="MobiDB-lite"/>
    </source>
</evidence>
<feature type="region of interest" description="Disordered" evidence="1">
    <location>
        <begin position="194"/>
        <end position="213"/>
    </location>
</feature>
<protein>
    <recommendedName>
        <fullName evidence="4">F-box domain-containing protein</fullName>
    </recommendedName>
</protein>
<feature type="region of interest" description="Disordered" evidence="1">
    <location>
        <begin position="444"/>
        <end position="467"/>
    </location>
</feature>
<organism evidence="3">
    <name type="scientific">Schizophyllum commune (strain H4-8 / FGSC 9210)</name>
    <name type="common">Split gill fungus</name>
    <dbReference type="NCBI Taxonomy" id="578458"/>
    <lineage>
        <taxon>Eukaryota</taxon>
        <taxon>Fungi</taxon>
        <taxon>Dikarya</taxon>
        <taxon>Basidiomycota</taxon>
        <taxon>Agaricomycotina</taxon>
        <taxon>Agaricomycetes</taxon>
        <taxon>Agaricomycetidae</taxon>
        <taxon>Agaricales</taxon>
        <taxon>Schizophyllaceae</taxon>
        <taxon>Schizophyllum</taxon>
    </lineage>
</organism>
<evidence type="ECO:0008006" key="4">
    <source>
        <dbReference type="Google" id="ProtNLM"/>
    </source>
</evidence>
<accession>D8Q0Z9</accession>
<dbReference type="OMA" id="WVANIEL"/>
<dbReference type="HOGENOM" id="CLU_312641_0_0_1"/>
<gene>
    <name evidence="2" type="ORF">SCHCODRAFT_108086</name>
</gene>
<keyword evidence="3" id="KW-1185">Reference proteome</keyword>
<dbReference type="eggNOG" id="ENOG502SGW6">
    <property type="taxonomic scope" value="Eukaryota"/>
</dbReference>
<reference evidence="2 3" key="1">
    <citation type="journal article" date="2010" name="Nat. Biotechnol.">
        <title>Genome sequence of the model mushroom Schizophyllum commune.</title>
        <authorList>
            <person name="Ohm R.A."/>
            <person name="de Jong J.F."/>
            <person name="Lugones L.G."/>
            <person name="Aerts A."/>
            <person name="Kothe E."/>
            <person name="Stajich J.E."/>
            <person name="de Vries R.P."/>
            <person name="Record E."/>
            <person name="Levasseur A."/>
            <person name="Baker S.E."/>
            <person name="Bartholomew K.A."/>
            <person name="Coutinho P.M."/>
            <person name="Erdmann S."/>
            <person name="Fowler T.J."/>
            <person name="Gathman A.C."/>
            <person name="Lombard V."/>
            <person name="Henrissat B."/>
            <person name="Knabe N."/>
            <person name="Kuees U."/>
            <person name="Lilly W.W."/>
            <person name="Lindquist E."/>
            <person name="Lucas S."/>
            <person name="Magnuson J.K."/>
            <person name="Piumi F."/>
            <person name="Raudaskoski M."/>
            <person name="Salamov A."/>
            <person name="Schmutz J."/>
            <person name="Schwarze F.W.M.R."/>
            <person name="vanKuyk P.A."/>
            <person name="Horton J.S."/>
            <person name="Grigoriev I.V."/>
            <person name="Woesten H.A.B."/>
        </authorList>
    </citation>
    <scope>NUCLEOTIDE SEQUENCE [LARGE SCALE GENOMIC DNA]</scope>
    <source>
        <strain evidence="3">H4-8 / FGSC 9210</strain>
    </source>
</reference>
<dbReference type="AlphaFoldDB" id="D8Q0Z9"/>
<dbReference type="Proteomes" id="UP000007431">
    <property type="component" value="Unassembled WGS sequence"/>
</dbReference>
<dbReference type="EMBL" id="GL377305">
    <property type="protein sequence ID" value="EFI98427.1"/>
    <property type="molecule type" value="Genomic_DNA"/>
</dbReference>
<dbReference type="RefSeq" id="XP_003033330.1">
    <property type="nucleotide sequence ID" value="XM_003033284.1"/>
</dbReference>
<dbReference type="KEGG" id="scm:SCHCO_02618797"/>
<evidence type="ECO:0000313" key="3">
    <source>
        <dbReference type="Proteomes" id="UP000007431"/>
    </source>
</evidence>
<sequence>MGDWDFVCALCAAPFSAASFEDEPEEDDGIDRSLLPKAAIQWLERLCVVAENEASLGVGRCYISGPGRDEMYGSVCVEPGDHTNAPEAANGTMNISVYYNYADESTGAIPVHIKCLDILKKVLKQDGYDLNADTLYASFLEAHEEGLCYLNFDYYDFNGPDDQYFCLEAEQEAFVCDPTDIHQLRDYLNNLPTVKPSDSPSPSKSNTSVSQSQDPFSALPAELILKIMIYVPREAFIPFLLASPTASRIELTNSFFLARIAGDMPWAWEVLSPPLSERTDINWRAVYTYLYTESSASRTNALPGLANRRRIWDVCSKQAAPIYKRRAKEEKKASDQGSVPEEVKARARCAHMPHVLSTAPTKAAGLTVWLPVVTGAPGAYRLVEGEKKIKLYWTARGVFSGIAFETGKQTVLFGPEQGPGVKVDECMLGLGDWIDGFEFSIGKPDAQGDDGKEESVTKPNRASASDKHENGLAIKGVIVRRLVSEPVAFGDMSGHRRLTVVQEGHTLVGLRGEASSGMISRVGLLELPELAGPQRRPAPDASVCKLMWAEQVPSTSLSCHPSEFGYWSVQETHDLVPFYPLYFGRTEDELASLTGIVVGSNLLGIAVYHDGKVSGSAGRLEQGFSKYFPIDGKGGERVIGFTLTMGALVDGFRVITNHGRQAIFGRTGMIADSVTSTAADPCVLAGLYCSYGYKAREYTLLSSVSVLKGPGSSETADFNHFVRDQCIWEPTPPPPTWHPSTPAFGPPPNNDQATFLDFSKPVKEIQGLLAAPDWVDVVELGGFVIRYADDSDVYIGLPSTIWAQLDGRRPLKELPRHQHMATSLGPMKPPELPAHVKDDDEVRKQNAGGAVWRLGGEGERIAKVVVWETGTGRIDGMQFHSETGKASLRWGKCGGESKGKIAADDRVKGVCFVLGTSRGPYHTHDPVPLGVRALVEES</sequence>
<dbReference type="VEuPathDB" id="FungiDB:SCHCODRAFT_02618797"/>
<dbReference type="GeneID" id="9595772"/>
<evidence type="ECO:0000313" key="2">
    <source>
        <dbReference type="EMBL" id="EFI98427.1"/>
    </source>
</evidence>